<dbReference type="RefSeq" id="XP_048334879.2">
    <property type="nucleotide sequence ID" value="XM_048478922.2"/>
</dbReference>
<comment type="subcellular location">
    <subcellularLocation>
        <location evidence="1">Cell membrane</location>
        <topology evidence="1">Single-pass type I membrane protein</topology>
    </subcellularLocation>
</comment>
<evidence type="ECO:0000256" key="10">
    <source>
        <dbReference type="ARBA" id="ARBA00023170"/>
    </source>
</evidence>
<keyword evidence="4" id="KW-0433">Leucine-rich repeat</keyword>
<reference evidence="13" key="1">
    <citation type="submission" date="2025-08" db="UniProtKB">
        <authorList>
            <consortium name="RefSeq"/>
        </authorList>
    </citation>
    <scope>IDENTIFICATION</scope>
    <source>
        <tissue evidence="13">Seedling</tissue>
    </source>
</reference>
<sequence length="623" mass="68417">MLPSLSYLRLSSCGLSGKDLFGGYVNSTLLEHFDVSVNRIGGEIPVVIQKMKAIKVIDLSANLLNSSIPSWLGNLRNLVQVNLGFNYLTGGVPKVLDFAMNKLNGTVLEPSGGVCIGNGLEKLRLRWNNLSRPLHDWFGQFLNPKFRDVFYNSFYGQIPADNFQSSSNGLCPTNSLEGNISEVHFAKLSELKEIDISANSLAFHVDLNWVPPFQLSYISMKSCNIGPRVPNWLTGWTSPTILFQDLFLNILETWHLDWIICSGNQISGSIPKSLCQINTMRALDLSKNRLSGDIPNCWSDFKILAVPDLSKNNLSGVIPSSFGNATSLASLHLSNNKLHGAIPSSLRQCKNLVILDLGENALLSGYLPKWIGKSLLNLEILRLRSNKLTGNIPSEICQLSQLQILDLAQNNISGSIPPCFGNFSGMISLNRTTSEIGIYKRSTTYGENMFQCMKNLEYTKTLRLLINMDISSNQIIGTIPEELTNLIALHGLNLSNNHLQGHIPNTTGALNSLESLDFSRNQLSGSIPGSIAFLTSLSHLNLSYNMLSGKIPTGNRLQTLVDPSIYAGNSGLCGAPLPECAASDEPPQAEDEGKKKGNISDFEWFCIPISAGTLQAYWEFYVL</sequence>
<evidence type="ECO:0000256" key="7">
    <source>
        <dbReference type="ARBA" id="ARBA00022737"/>
    </source>
</evidence>
<name>A0ABM3ISY2_ZIZJJ</name>
<evidence type="ECO:0000256" key="9">
    <source>
        <dbReference type="ARBA" id="ARBA00023136"/>
    </source>
</evidence>
<protein>
    <submittedName>
        <fullName evidence="13">Receptor-like protein EIX1</fullName>
    </submittedName>
</protein>
<keyword evidence="3" id="KW-1003">Cell membrane</keyword>
<dbReference type="PANTHER" id="PTHR48063">
    <property type="entry name" value="LRR RECEPTOR-LIKE KINASE"/>
    <property type="match status" value="1"/>
</dbReference>
<accession>A0ABM3ISY2</accession>
<keyword evidence="11" id="KW-0325">Glycoprotein</keyword>
<keyword evidence="5" id="KW-0812">Transmembrane</keyword>
<proteinExistence type="inferred from homology"/>
<dbReference type="GeneID" id="125423779"/>
<evidence type="ECO:0000256" key="11">
    <source>
        <dbReference type="ARBA" id="ARBA00023180"/>
    </source>
</evidence>
<dbReference type="InterPro" id="IPR032675">
    <property type="entry name" value="LRR_dom_sf"/>
</dbReference>
<keyword evidence="6" id="KW-0732">Signal</keyword>
<keyword evidence="7" id="KW-0677">Repeat</keyword>
<dbReference type="Pfam" id="PF13855">
    <property type="entry name" value="LRR_8"/>
    <property type="match status" value="2"/>
</dbReference>
<gene>
    <name evidence="13" type="primary">LOC125423779</name>
</gene>
<comment type="similarity">
    <text evidence="2">Belongs to the RLP family.</text>
</comment>
<evidence type="ECO:0000256" key="1">
    <source>
        <dbReference type="ARBA" id="ARBA00004251"/>
    </source>
</evidence>
<evidence type="ECO:0000256" key="5">
    <source>
        <dbReference type="ARBA" id="ARBA00022692"/>
    </source>
</evidence>
<keyword evidence="8" id="KW-1133">Transmembrane helix</keyword>
<evidence type="ECO:0000256" key="6">
    <source>
        <dbReference type="ARBA" id="ARBA00022729"/>
    </source>
</evidence>
<evidence type="ECO:0000313" key="12">
    <source>
        <dbReference type="Proteomes" id="UP001652623"/>
    </source>
</evidence>
<dbReference type="PANTHER" id="PTHR48063:SF112">
    <property type="entry name" value="RECEPTOR LIKE PROTEIN 30-LIKE"/>
    <property type="match status" value="1"/>
</dbReference>
<dbReference type="InterPro" id="IPR003591">
    <property type="entry name" value="Leu-rich_rpt_typical-subtyp"/>
</dbReference>
<evidence type="ECO:0000256" key="3">
    <source>
        <dbReference type="ARBA" id="ARBA00022475"/>
    </source>
</evidence>
<evidence type="ECO:0000256" key="8">
    <source>
        <dbReference type="ARBA" id="ARBA00022989"/>
    </source>
</evidence>
<dbReference type="SMART" id="SM00369">
    <property type="entry name" value="LRR_TYP"/>
    <property type="match status" value="7"/>
</dbReference>
<dbReference type="InterPro" id="IPR001611">
    <property type="entry name" value="Leu-rich_rpt"/>
</dbReference>
<dbReference type="Gene3D" id="3.80.10.10">
    <property type="entry name" value="Ribonuclease Inhibitor"/>
    <property type="match status" value="3"/>
</dbReference>
<keyword evidence="10" id="KW-0675">Receptor</keyword>
<keyword evidence="9" id="KW-0472">Membrane</keyword>
<dbReference type="InterPro" id="IPR046956">
    <property type="entry name" value="RLP23-like"/>
</dbReference>
<keyword evidence="12" id="KW-1185">Reference proteome</keyword>
<dbReference type="Proteomes" id="UP001652623">
    <property type="component" value="Chromosome 7"/>
</dbReference>
<organism evidence="12 13">
    <name type="scientific">Ziziphus jujuba</name>
    <name type="common">Chinese jujube</name>
    <name type="synonym">Ziziphus sativa</name>
    <dbReference type="NCBI Taxonomy" id="326968"/>
    <lineage>
        <taxon>Eukaryota</taxon>
        <taxon>Viridiplantae</taxon>
        <taxon>Streptophyta</taxon>
        <taxon>Embryophyta</taxon>
        <taxon>Tracheophyta</taxon>
        <taxon>Spermatophyta</taxon>
        <taxon>Magnoliopsida</taxon>
        <taxon>eudicotyledons</taxon>
        <taxon>Gunneridae</taxon>
        <taxon>Pentapetalae</taxon>
        <taxon>rosids</taxon>
        <taxon>fabids</taxon>
        <taxon>Rosales</taxon>
        <taxon>Rhamnaceae</taxon>
        <taxon>Paliureae</taxon>
        <taxon>Ziziphus</taxon>
    </lineage>
</organism>
<evidence type="ECO:0000313" key="13">
    <source>
        <dbReference type="RefSeq" id="XP_048334879.2"/>
    </source>
</evidence>
<dbReference type="SUPFAM" id="SSF52058">
    <property type="entry name" value="L domain-like"/>
    <property type="match status" value="2"/>
</dbReference>
<evidence type="ECO:0000256" key="4">
    <source>
        <dbReference type="ARBA" id="ARBA00022614"/>
    </source>
</evidence>
<evidence type="ECO:0000256" key="2">
    <source>
        <dbReference type="ARBA" id="ARBA00009592"/>
    </source>
</evidence>
<dbReference type="Pfam" id="PF00560">
    <property type="entry name" value="LRR_1"/>
    <property type="match status" value="5"/>
</dbReference>